<dbReference type="Proteomes" id="UP001164250">
    <property type="component" value="Chromosome 10"/>
</dbReference>
<sequence length="45" mass="5049">MLCVSHGLDSICLMFAFILCFALNVVFGLRIVKVIVCVLLWMLFG</sequence>
<comment type="caution">
    <text evidence="1">The sequence shown here is derived from an EMBL/GenBank/DDBJ whole genome shotgun (WGS) entry which is preliminary data.</text>
</comment>
<reference evidence="2" key="1">
    <citation type="journal article" date="2023" name="G3 (Bethesda)">
        <title>Genome assembly and association tests identify interacting loci associated with vigor, precocity, and sex in interspecific pistachio rootstocks.</title>
        <authorList>
            <person name="Palmer W."/>
            <person name="Jacygrad E."/>
            <person name="Sagayaradj S."/>
            <person name="Cavanaugh K."/>
            <person name="Han R."/>
            <person name="Bertier L."/>
            <person name="Beede B."/>
            <person name="Kafkas S."/>
            <person name="Golino D."/>
            <person name="Preece J."/>
            <person name="Michelmore R."/>
        </authorList>
    </citation>
    <scope>NUCLEOTIDE SEQUENCE [LARGE SCALE GENOMIC DNA]</scope>
</reference>
<evidence type="ECO:0000313" key="2">
    <source>
        <dbReference type="Proteomes" id="UP001164250"/>
    </source>
</evidence>
<dbReference type="EMBL" id="CM047906">
    <property type="protein sequence ID" value="KAJ0085914.1"/>
    <property type="molecule type" value="Genomic_DNA"/>
</dbReference>
<organism evidence="1 2">
    <name type="scientific">Pistacia atlantica</name>
    <dbReference type="NCBI Taxonomy" id="434234"/>
    <lineage>
        <taxon>Eukaryota</taxon>
        <taxon>Viridiplantae</taxon>
        <taxon>Streptophyta</taxon>
        <taxon>Embryophyta</taxon>
        <taxon>Tracheophyta</taxon>
        <taxon>Spermatophyta</taxon>
        <taxon>Magnoliopsida</taxon>
        <taxon>eudicotyledons</taxon>
        <taxon>Gunneridae</taxon>
        <taxon>Pentapetalae</taxon>
        <taxon>rosids</taxon>
        <taxon>malvids</taxon>
        <taxon>Sapindales</taxon>
        <taxon>Anacardiaceae</taxon>
        <taxon>Pistacia</taxon>
    </lineage>
</organism>
<proteinExistence type="predicted"/>
<name>A0ACC1AEY9_9ROSI</name>
<accession>A0ACC1AEY9</accession>
<evidence type="ECO:0000313" key="1">
    <source>
        <dbReference type="EMBL" id="KAJ0085914.1"/>
    </source>
</evidence>
<gene>
    <name evidence="1" type="ORF">Patl1_07945</name>
</gene>
<protein>
    <submittedName>
        <fullName evidence="1">Uncharacterized protein</fullName>
    </submittedName>
</protein>
<keyword evidence="2" id="KW-1185">Reference proteome</keyword>